<dbReference type="EMBL" id="CP007142">
    <property type="protein sequence ID" value="AJQ97633.1"/>
    <property type="molecule type" value="Genomic_DNA"/>
</dbReference>
<dbReference type="STRING" id="1445510.YC6258_05605"/>
<keyword evidence="1" id="KW-0175">Coiled coil</keyword>
<organism evidence="2 3">
    <name type="scientific">Gynuella sunshinyii YC6258</name>
    <dbReference type="NCBI Taxonomy" id="1445510"/>
    <lineage>
        <taxon>Bacteria</taxon>
        <taxon>Pseudomonadati</taxon>
        <taxon>Pseudomonadota</taxon>
        <taxon>Gammaproteobacteria</taxon>
        <taxon>Oceanospirillales</taxon>
        <taxon>Saccharospirillaceae</taxon>
        <taxon>Gynuella</taxon>
    </lineage>
</organism>
<proteinExistence type="predicted"/>
<evidence type="ECO:0000313" key="2">
    <source>
        <dbReference type="EMBL" id="AJQ97633.1"/>
    </source>
</evidence>
<dbReference type="PANTHER" id="PTHR39431:SF1">
    <property type="entry name" value="FRPA_C-RELATED PROTEIN"/>
    <property type="match status" value="1"/>
</dbReference>
<gene>
    <name evidence="2" type="ORF">YC6258_05605</name>
</gene>
<dbReference type="KEGG" id="gsn:YC6258_05605"/>
<feature type="coiled-coil region" evidence="1">
    <location>
        <begin position="506"/>
        <end position="540"/>
    </location>
</feature>
<accession>A0A0C5VWE3</accession>
<protein>
    <submittedName>
        <fullName evidence="2">Uncharacterized protein</fullName>
    </submittedName>
</protein>
<dbReference type="HOGENOM" id="CLU_504189_0_0_6"/>
<dbReference type="AlphaFoldDB" id="A0A0C5VWE3"/>
<evidence type="ECO:0000256" key="1">
    <source>
        <dbReference type="SAM" id="Coils"/>
    </source>
</evidence>
<dbReference type="PANTHER" id="PTHR39431">
    <property type="entry name" value="FRPA/C-RELATED PROTEIN"/>
    <property type="match status" value="1"/>
</dbReference>
<dbReference type="OrthoDB" id="1676884at2"/>
<sequence length="548" mass="60235">MKISDSHVLLNGQQTQSAQISDLTNLTVTITDREQTQANLESSAQTPISLSGSQREATQSAGITLSLSTTTAEQQQISTQSSVTYQDSGATSEHASSYLAEHLSQQLTETEITVSRVFPASRSQQIDSNVYVSVGSVLTVERQENLSLEALGQVTTEDGRSIDFMLALDFNRHVQQQQTNTFVGNVDLIDPLMININGGAVELSDLTFEFDLNADGKLDTVSQTAAGTGFLVFDKNHNGTIDNGNEMFGPATGHGFDELRQYDEDGNGWIDENDSIYSQLGFMSFNDQGQSVESLASTGVGAIYLGSVASDYDLNSDSGEFQGSIKQSGVALSEDGKVLLVQEVHLKNFETQPSTGPYTRMEQTVSTEAGDTLHVDSALSFFQFDDTTLDARNAHTLVRLSYGMPSDLSSGIHAPLTRSAERDGRNHSNYEVNWEVTGQTVANTAASPQRSNHYSHIQQWITNSMRSISTTDNHVSVLDRQPQVTIPEAARFSFLENLPDRFDLGSKDTDSRLQEMRSMIENLKRMRQQQQQSLKNLSEYTNIQNLVR</sequence>
<evidence type="ECO:0000313" key="3">
    <source>
        <dbReference type="Proteomes" id="UP000032266"/>
    </source>
</evidence>
<dbReference type="RefSeq" id="WP_052830574.1">
    <property type="nucleotide sequence ID" value="NZ_CP007142.1"/>
</dbReference>
<keyword evidence="3" id="KW-1185">Reference proteome</keyword>
<name>A0A0C5VWE3_9GAMM</name>
<dbReference type="Proteomes" id="UP000032266">
    <property type="component" value="Chromosome"/>
</dbReference>
<reference evidence="2 3" key="1">
    <citation type="submission" date="2014-01" db="EMBL/GenBank/DDBJ databases">
        <title>Full genme sequencing of cellulolytic bacterium Gynuella sunshinyii YC6258T gen. nov., sp. nov.</title>
        <authorList>
            <person name="Khan H."/>
            <person name="Chung E.J."/>
            <person name="Chung Y.R."/>
        </authorList>
    </citation>
    <scope>NUCLEOTIDE SEQUENCE [LARGE SCALE GENOMIC DNA]</scope>
    <source>
        <strain evidence="2 3">YC6258</strain>
    </source>
</reference>